<proteinExistence type="predicted"/>
<evidence type="ECO:0000313" key="2">
    <source>
        <dbReference type="Proteomes" id="UP000799539"/>
    </source>
</evidence>
<dbReference type="EMBL" id="ML992662">
    <property type="protein sequence ID" value="KAF2217999.1"/>
    <property type="molecule type" value="Genomic_DNA"/>
</dbReference>
<protein>
    <submittedName>
        <fullName evidence="1">Uncharacterized protein</fullName>
    </submittedName>
</protein>
<name>A0A6A6FX68_9PEZI</name>
<accession>A0A6A6FX68</accession>
<evidence type="ECO:0000313" key="1">
    <source>
        <dbReference type="EMBL" id="KAF2217999.1"/>
    </source>
</evidence>
<keyword evidence="2" id="KW-1185">Reference proteome</keyword>
<dbReference type="Proteomes" id="UP000799539">
    <property type="component" value="Unassembled WGS sequence"/>
</dbReference>
<dbReference type="AlphaFoldDB" id="A0A6A6FX68"/>
<dbReference type="OrthoDB" id="6513042at2759"/>
<reference evidence="1" key="1">
    <citation type="journal article" date="2020" name="Stud. Mycol.">
        <title>101 Dothideomycetes genomes: a test case for predicting lifestyles and emergence of pathogens.</title>
        <authorList>
            <person name="Haridas S."/>
            <person name="Albert R."/>
            <person name="Binder M."/>
            <person name="Bloem J."/>
            <person name="Labutti K."/>
            <person name="Salamov A."/>
            <person name="Andreopoulos B."/>
            <person name="Baker S."/>
            <person name="Barry K."/>
            <person name="Bills G."/>
            <person name="Bluhm B."/>
            <person name="Cannon C."/>
            <person name="Castanera R."/>
            <person name="Culley D."/>
            <person name="Daum C."/>
            <person name="Ezra D."/>
            <person name="Gonzalez J."/>
            <person name="Henrissat B."/>
            <person name="Kuo A."/>
            <person name="Liang C."/>
            <person name="Lipzen A."/>
            <person name="Lutzoni F."/>
            <person name="Magnuson J."/>
            <person name="Mondo S."/>
            <person name="Nolan M."/>
            <person name="Ohm R."/>
            <person name="Pangilinan J."/>
            <person name="Park H.-J."/>
            <person name="Ramirez L."/>
            <person name="Alfaro M."/>
            <person name="Sun H."/>
            <person name="Tritt A."/>
            <person name="Yoshinaga Y."/>
            <person name="Zwiers L.-H."/>
            <person name="Turgeon B."/>
            <person name="Goodwin S."/>
            <person name="Spatafora J."/>
            <person name="Crous P."/>
            <person name="Grigoriev I."/>
        </authorList>
    </citation>
    <scope>NUCLEOTIDE SEQUENCE</scope>
    <source>
        <strain evidence="1">SCOH1-5</strain>
    </source>
</reference>
<gene>
    <name evidence="1" type="ORF">CERZMDRAFT_92626</name>
</gene>
<sequence>MAESPPSTPRASCADLEGMIDESSPGQPTVPSGPECDLLFSHFRHLIDSDTRAKVTSATLLAFLYRYDAHDVDNNFLGNINGKSDPLVGAQMLVKENGRWTAYPSSFDDSYQLRVRFNTLLSGNGEFDAPCHQSIVLEFPFNNCDGIQLSDFACDIDAAKEEPFIILSEVNGATSEGLTKVNSFADRNAEQAKVIEMVRTLCNTNSDATIVLSLDVQGLEHNQRAALNQVVERLPGGTGTLLPSIGRKEWSNVLHYIIGHVKTSMGTTSTVPNLMSMQDCGITFSSLDHFCAVHQTAELIVNEEVTRELRLWARAGHQGSLYELKGQVVLAMKFGKPMKFPSGRRLFRHPKIPNDLEIKIDLSSGEDNLVNIVACHERDLMGLHRHTKYDAYFKVTSHSLDQLSTFTHNPNDPRPLRWRVTSLKPHEISFWINSVYRTSRALRHNSHWHALMLGQSFASLNEVDVVAAIKGVAEDQKASAMKWLLEFKPWNSEQHQVIDNYRTTFTTLLLAIAVYLVKFWGRAIISAAENGHIENLARVLDHITKNVTRPDGKPHQSLHRAAVHNLKGHIDGTVGGLANFMFARLATESQRDNVQHYTLCNAVSEEADKGELVFVTPLHDSNGNTYGSAFDVWERLRELTRKASLGIFPWKSEKASIESQHVYNACEGFLIMDADIINTTACNAGTKEIVRYWGEVVREYDFGIKALGVFIDNADSCRAMETWNVITSMSSIVFLDHVEIFFAQNLPALQEHFRERTSKEVMVIVAYSHARAKYAECMHGLQEEQGYVNGWYPRIRAVDGSKGHAATMAIFDGSMQHGDRMGFLDDLKRCNGENGADEDAPFYKLRQQLVETGQVIDFSRPGLKTIDRLTAKAEPRGDAPSHSRDVVLRSRQVAFGH</sequence>
<organism evidence="1 2">
    <name type="scientific">Cercospora zeae-maydis SCOH1-5</name>
    <dbReference type="NCBI Taxonomy" id="717836"/>
    <lineage>
        <taxon>Eukaryota</taxon>
        <taxon>Fungi</taxon>
        <taxon>Dikarya</taxon>
        <taxon>Ascomycota</taxon>
        <taxon>Pezizomycotina</taxon>
        <taxon>Dothideomycetes</taxon>
        <taxon>Dothideomycetidae</taxon>
        <taxon>Mycosphaerellales</taxon>
        <taxon>Mycosphaerellaceae</taxon>
        <taxon>Cercospora</taxon>
    </lineage>
</organism>